<dbReference type="CDD" id="cd00090">
    <property type="entry name" value="HTH_ARSR"/>
    <property type="match status" value="1"/>
</dbReference>
<evidence type="ECO:0000259" key="1">
    <source>
        <dbReference type="PROSITE" id="PS50995"/>
    </source>
</evidence>
<dbReference type="GO" id="GO:0003700">
    <property type="term" value="F:DNA-binding transcription factor activity"/>
    <property type="evidence" value="ECO:0007669"/>
    <property type="project" value="InterPro"/>
</dbReference>
<dbReference type="InterPro" id="IPR011991">
    <property type="entry name" value="ArsR-like_HTH"/>
</dbReference>
<gene>
    <name evidence="2" type="ORF">FQP90_20525</name>
</gene>
<dbReference type="InterPro" id="IPR036390">
    <property type="entry name" value="WH_DNA-bd_sf"/>
</dbReference>
<dbReference type="PRINTS" id="PR00598">
    <property type="entry name" value="HTHMARR"/>
</dbReference>
<accession>A0A558GPW2</accession>
<dbReference type="RefSeq" id="WP_144652920.1">
    <property type="nucleotide sequence ID" value="NZ_VNFK01000021.1"/>
</dbReference>
<dbReference type="PANTHER" id="PTHR39515:SF2">
    <property type="entry name" value="HTH-TYPE TRANSCRIPTIONAL REGULATOR RV0880"/>
    <property type="match status" value="1"/>
</dbReference>
<evidence type="ECO:0000313" key="3">
    <source>
        <dbReference type="Proteomes" id="UP000316500"/>
    </source>
</evidence>
<reference evidence="2 3" key="1">
    <citation type="submission" date="2019-07" db="EMBL/GenBank/DDBJ databases">
        <title>Diversity of Bacteria from Kongsfjorden, Arctic.</title>
        <authorList>
            <person name="Yu Y."/>
        </authorList>
    </citation>
    <scope>NUCLEOTIDE SEQUENCE [LARGE SCALE GENOMIC DNA]</scope>
    <source>
        <strain evidence="2 3">SM1928</strain>
    </source>
</reference>
<dbReference type="PANTHER" id="PTHR39515">
    <property type="entry name" value="CONSERVED PROTEIN"/>
    <property type="match status" value="1"/>
</dbReference>
<dbReference type="OrthoDB" id="69852at2"/>
<feature type="domain" description="HTH marR-type" evidence="1">
    <location>
        <begin position="6"/>
        <end position="140"/>
    </location>
</feature>
<dbReference type="InterPro" id="IPR000835">
    <property type="entry name" value="HTH_MarR-typ"/>
</dbReference>
<dbReference type="EMBL" id="VNFK01000021">
    <property type="protein sequence ID" value="TVU58922.1"/>
    <property type="molecule type" value="Genomic_DNA"/>
</dbReference>
<evidence type="ECO:0000313" key="2">
    <source>
        <dbReference type="EMBL" id="TVU58922.1"/>
    </source>
</evidence>
<sequence>MSDTFDPRLTDLAQEFREALRLGVYMFRRLDPEGDLTAAQLSLLSMISDGGLRVGDIAKNLGIKVPSATEQIIKLERVGLVTRQPDPDDSRAVQVAITQAGTAAVEYANQRRNAMVAELLQGLSKQEIEQLAAALPVISKINSSFQK</sequence>
<dbReference type="Gene3D" id="1.10.10.10">
    <property type="entry name" value="Winged helix-like DNA-binding domain superfamily/Winged helix DNA-binding domain"/>
    <property type="match status" value="1"/>
</dbReference>
<protein>
    <submittedName>
        <fullName evidence="2">MarR family transcriptional regulator</fullName>
    </submittedName>
</protein>
<organism evidence="2 3">
    <name type="scientific">Paenarthrobacter nitroguajacolicus</name>
    <name type="common">Arthrobacter nitroguajacolicus</name>
    <dbReference type="NCBI Taxonomy" id="211146"/>
    <lineage>
        <taxon>Bacteria</taxon>
        <taxon>Bacillati</taxon>
        <taxon>Actinomycetota</taxon>
        <taxon>Actinomycetes</taxon>
        <taxon>Micrococcales</taxon>
        <taxon>Micrococcaceae</taxon>
        <taxon>Paenarthrobacter</taxon>
    </lineage>
</organism>
<dbReference type="InterPro" id="IPR052526">
    <property type="entry name" value="HTH-type_Bedaq_tolerance"/>
</dbReference>
<dbReference type="SUPFAM" id="SSF46785">
    <property type="entry name" value="Winged helix' DNA-binding domain"/>
    <property type="match status" value="1"/>
</dbReference>
<proteinExistence type="predicted"/>
<dbReference type="AlphaFoldDB" id="A0A558GPW2"/>
<dbReference type="PROSITE" id="PS50995">
    <property type="entry name" value="HTH_MARR_2"/>
    <property type="match status" value="1"/>
</dbReference>
<dbReference type="Proteomes" id="UP000316500">
    <property type="component" value="Unassembled WGS sequence"/>
</dbReference>
<dbReference type="Pfam" id="PF01047">
    <property type="entry name" value="MarR"/>
    <property type="match status" value="1"/>
</dbReference>
<dbReference type="InterPro" id="IPR036388">
    <property type="entry name" value="WH-like_DNA-bd_sf"/>
</dbReference>
<dbReference type="SMART" id="SM00347">
    <property type="entry name" value="HTH_MARR"/>
    <property type="match status" value="1"/>
</dbReference>
<name>A0A558GPW2_PAENT</name>
<comment type="caution">
    <text evidence="2">The sequence shown here is derived from an EMBL/GenBank/DDBJ whole genome shotgun (WGS) entry which is preliminary data.</text>
</comment>